<evidence type="ECO:0000256" key="7">
    <source>
        <dbReference type="HAMAP-Rule" id="MF_00672"/>
    </source>
</evidence>
<dbReference type="HAMAP" id="MF_00672">
    <property type="entry name" value="UPF0761"/>
    <property type="match status" value="1"/>
</dbReference>
<comment type="similarity">
    <text evidence="7">Belongs to the UPF0761 family.</text>
</comment>
<feature type="transmembrane region" description="Helical" evidence="7">
    <location>
        <begin position="211"/>
        <end position="233"/>
    </location>
</feature>
<keyword evidence="5 7" id="KW-1133">Transmembrane helix</keyword>
<evidence type="ECO:0000313" key="9">
    <source>
        <dbReference type="EMBL" id="MFC4160168.1"/>
    </source>
</evidence>
<evidence type="ECO:0000256" key="4">
    <source>
        <dbReference type="ARBA" id="ARBA00022692"/>
    </source>
</evidence>
<comment type="subcellular location">
    <subcellularLocation>
        <location evidence="1 7">Cell membrane</location>
        <topology evidence="1 7">Multi-pass membrane protein</topology>
    </subcellularLocation>
</comment>
<feature type="transmembrane region" description="Helical" evidence="7">
    <location>
        <begin position="145"/>
        <end position="167"/>
    </location>
</feature>
<keyword evidence="2 7" id="KW-1003">Cell membrane</keyword>
<evidence type="ECO:0000256" key="5">
    <source>
        <dbReference type="ARBA" id="ARBA00022989"/>
    </source>
</evidence>
<proteinExistence type="inferred from homology"/>
<evidence type="ECO:0000256" key="6">
    <source>
        <dbReference type="ARBA" id="ARBA00023136"/>
    </source>
</evidence>
<dbReference type="SUPFAM" id="SSF46785">
    <property type="entry name" value="Winged helix' DNA-binding domain"/>
    <property type="match status" value="1"/>
</dbReference>
<feature type="transmembrane region" description="Helical" evidence="7">
    <location>
        <begin position="38"/>
        <end position="64"/>
    </location>
</feature>
<keyword evidence="4 7" id="KW-0812">Transmembrane</keyword>
<feature type="compositionally biased region" description="Low complexity" evidence="8">
    <location>
        <begin position="420"/>
        <end position="433"/>
    </location>
</feature>
<feature type="transmembrane region" description="Helical" evidence="7">
    <location>
        <begin position="105"/>
        <end position="124"/>
    </location>
</feature>
<dbReference type="InterPro" id="IPR036390">
    <property type="entry name" value="WH_DNA-bd_sf"/>
</dbReference>
<evidence type="ECO:0000256" key="3">
    <source>
        <dbReference type="ARBA" id="ARBA00022519"/>
    </source>
</evidence>
<dbReference type="InterPro" id="IPR017039">
    <property type="entry name" value="Virul_fac_BrkB"/>
</dbReference>
<dbReference type="Proteomes" id="UP001595791">
    <property type="component" value="Unassembled WGS sequence"/>
</dbReference>
<dbReference type="RefSeq" id="WP_378164694.1">
    <property type="nucleotide sequence ID" value="NZ_JBHSBU010000001.1"/>
</dbReference>
<protein>
    <recommendedName>
        <fullName evidence="7">UPF0761 membrane protein ACFOW7_12490</fullName>
    </recommendedName>
</protein>
<evidence type="ECO:0000256" key="1">
    <source>
        <dbReference type="ARBA" id="ARBA00004651"/>
    </source>
</evidence>
<dbReference type="Gene3D" id="1.10.10.10">
    <property type="entry name" value="Winged helix-like DNA-binding domain superfamily/Winged helix DNA-binding domain"/>
    <property type="match status" value="1"/>
</dbReference>
<evidence type="ECO:0000313" key="10">
    <source>
        <dbReference type="Proteomes" id="UP001595791"/>
    </source>
</evidence>
<dbReference type="NCBIfam" id="TIGR00765">
    <property type="entry name" value="yihY_not_rbn"/>
    <property type="match status" value="1"/>
</dbReference>
<reference evidence="10" key="1">
    <citation type="journal article" date="2019" name="Int. J. Syst. Evol. Microbiol.">
        <title>The Global Catalogue of Microorganisms (GCM) 10K type strain sequencing project: providing services to taxonomists for standard genome sequencing and annotation.</title>
        <authorList>
            <consortium name="The Broad Institute Genomics Platform"/>
            <consortium name="The Broad Institute Genome Sequencing Center for Infectious Disease"/>
            <person name="Wu L."/>
            <person name="Ma J."/>
        </authorList>
    </citation>
    <scope>NUCLEOTIDE SEQUENCE [LARGE SCALE GENOMIC DNA]</scope>
    <source>
        <strain evidence="10">LMG 29894</strain>
    </source>
</reference>
<keyword evidence="10" id="KW-1185">Reference proteome</keyword>
<dbReference type="PANTHER" id="PTHR30213">
    <property type="entry name" value="INNER MEMBRANE PROTEIN YHJD"/>
    <property type="match status" value="1"/>
</dbReference>
<keyword evidence="6 7" id="KW-0472">Membrane</keyword>
<dbReference type="InterPro" id="IPR036388">
    <property type="entry name" value="WH-like_DNA-bd_sf"/>
</dbReference>
<organism evidence="9 10">
    <name type="scientific">Chitinimonas lacunae</name>
    <dbReference type="NCBI Taxonomy" id="1963018"/>
    <lineage>
        <taxon>Bacteria</taxon>
        <taxon>Pseudomonadati</taxon>
        <taxon>Pseudomonadota</taxon>
        <taxon>Betaproteobacteria</taxon>
        <taxon>Neisseriales</taxon>
        <taxon>Chitinibacteraceae</taxon>
        <taxon>Chitinimonas</taxon>
    </lineage>
</organism>
<gene>
    <name evidence="9" type="ORF">ACFOW7_12490</name>
</gene>
<dbReference type="EMBL" id="JBHSBU010000001">
    <property type="protein sequence ID" value="MFC4160168.1"/>
    <property type="molecule type" value="Genomic_DNA"/>
</dbReference>
<comment type="caution">
    <text evidence="9">The sequence shown here is derived from an EMBL/GenBank/DDBJ whole genome shotgun (WGS) entry which is preliminary data.</text>
</comment>
<evidence type="ECO:0000256" key="8">
    <source>
        <dbReference type="SAM" id="MobiDB-lite"/>
    </source>
</evidence>
<dbReference type="Pfam" id="PF03631">
    <property type="entry name" value="Virul_fac_BrkB"/>
    <property type="match status" value="1"/>
</dbReference>
<dbReference type="PANTHER" id="PTHR30213:SF0">
    <property type="entry name" value="UPF0761 MEMBRANE PROTEIN YIHY"/>
    <property type="match status" value="1"/>
</dbReference>
<feature type="transmembrane region" description="Helical" evidence="7">
    <location>
        <begin position="179"/>
        <end position="199"/>
    </location>
</feature>
<feature type="region of interest" description="Disordered" evidence="8">
    <location>
        <begin position="405"/>
        <end position="433"/>
    </location>
</feature>
<dbReference type="InterPro" id="IPR023679">
    <property type="entry name" value="UPF0761_bac"/>
</dbReference>
<accession>A0ABV8MPP8</accession>
<evidence type="ECO:0000256" key="2">
    <source>
        <dbReference type="ARBA" id="ARBA00022475"/>
    </source>
</evidence>
<sequence length="433" mass="48125">MKNLSSFRSALQRHPIPAPLEFLQFILRRVREDRCMEAAGSLTFTTLLALVPFFTIALMVASAFPMFDEVSTRFKTFLLTNLVPESAGRIITVYMRQFTDNADRLTLVGMLSLAGTALAMMFTIDKAFNRIWRVRRSRPMVVKTLIYWAVLTLGPLLLGISLTLTSWLASKSGAGGSGVALLLSGSSFLLSVCGFALLYRVVPNCPVPARHALASALFTALAFELMKKLFGWYVQQFGTFKLIYGAFASVPIFLIWLYIAWVIVLCGAVLSATLSYWRGQAWRRRPHPERRLNDALRLLLLLDIAHQRGETHSLGRLRRTLGAGQDEMHELLERLADRGWVQATRNGRWVLSTALSAIRAKDVYHLLVDRQAAPAHSHDSVQTLIEGAFARLDSELDLSLAEIAARSRSGQDEPPPALLQPPVAEPAAPAQIK</sequence>
<name>A0ABV8MPP8_9NEIS</name>
<feature type="transmembrane region" description="Helical" evidence="7">
    <location>
        <begin position="253"/>
        <end position="277"/>
    </location>
</feature>
<keyword evidence="3" id="KW-0997">Cell inner membrane</keyword>